<keyword evidence="3 5" id="KW-0689">Ribosomal protein</keyword>
<dbReference type="InterPro" id="IPR020930">
    <property type="entry name" value="Ribosomal_uL5_bac-type"/>
</dbReference>
<dbReference type="PANTHER" id="PTHR33284">
    <property type="entry name" value="RIBOSOMAL PROTEIN L25/GLN-TRNA SYNTHETASE, ANTI-CODON-BINDING DOMAIN-CONTAINING PROTEIN"/>
    <property type="match status" value="1"/>
</dbReference>
<dbReference type="HAMAP" id="MF_01334">
    <property type="entry name" value="Ribosomal_bL25_CTC"/>
    <property type="match status" value="1"/>
</dbReference>
<keyword evidence="9" id="KW-1185">Reference proteome</keyword>
<evidence type="ECO:0000313" key="9">
    <source>
        <dbReference type="Proteomes" id="UP000192906"/>
    </source>
</evidence>
<evidence type="ECO:0000256" key="5">
    <source>
        <dbReference type="HAMAP-Rule" id="MF_01334"/>
    </source>
</evidence>
<dbReference type="GO" id="GO:0008097">
    <property type="term" value="F:5S rRNA binding"/>
    <property type="evidence" value="ECO:0007669"/>
    <property type="project" value="InterPro"/>
</dbReference>
<dbReference type="InterPro" id="IPR020056">
    <property type="entry name" value="Rbsml_bL25/Gln-tRNA_synth_N"/>
</dbReference>
<comment type="subunit">
    <text evidence="5">Part of the 50S ribosomal subunit; part of the 5S rRNA/L5/L18/L25 subcomplex. Contacts the 5S rRNA. Binds to the 5S rRNA independently of L5 and L18.</text>
</comment>
<dbReference type="STRING" id="1519643.SAMN06295933_1428"/>
<dbReference type="GO" id="GO:0006412">
    <property type="term" value="P:translation"/>
    <property type="evidence" value="ECO:0007669"/>
    <property type="project" value="UniProtKB-UniRule"/>
</dbReference>
<dbReference type="NCBIfam" id="TIGR00731">
    <property type="entry name" value="bL25_bact_ctc"/>
    <property type="match status" value="1"/>
</dbReference>
<gene>
    <name evidence="5" type="primary">rplY</name>
    <name evidence="5" type="synonym">ctc</name>
    <name evidence="8" type="ORF">SAMN06295933_1428</name>
</gene>
<dbReference type="RefSeq" id="WP_085100399.1">
    <property type="nucleotide sequence ID" value="NZ_FWZU01000002.1"/>
</dbReference>
<evidence type="ECO:0000256" key="2">
    <source>
        <dbReference type="ARBA" id="ARBA00022884"/>
    </source>
</evidence>
<dbReference type="InterPro" id="IPR011035">
    <property type="entry name" value="Ribosomal_bL25/Gln-tRNA_synth"/>
</dbReference>
<dbReference type="SUPFAM" id="SSF50715">
    <property type="entry name" value="Ribosomal protein L25-like"/>
    <property type="match status" value="1"/>
</dbReference>
<evidence type="ECO:0000256" key="4">
    <source>
        <dbReference type="ARBA" id="ARBA00023274"/>
    </source>
</evidence>
<keyword evidence="4 5" id="KW-0687">Ribonucleoprotein</keyword>
<dbReference type="InterPro" id="IPR001021">
    <property type="entry name" value="Ribosomal_bL25_long"/>
</dbReference>
<keyword evidence="1 5" id="KW-0699">rRNA-binding</keyword>
<evidence type="ECO:0000259" key="6">
    <source>
        <dbReference type="Pfam" id="PF01386"/>
    </source>
</evidence>
<reference evidence="9" key="1">
    <citation type="submission" date="2017-04" db="EMBL/GenBank/DDBJ databases">
        <authorList>
            <person name="Varghese N."/>
            <person name="Submissions S."/>
        </authorList>
    </citation>
    <scope>NUCLEOTIDE SEQUENCE [LARGE SCALE GENOMIC DNA]</scope>
    <source>
        <strain evidence="9">K3S</strain>
    </source>
</reference>
<dbReference type="InterPro" id="IPR020057">
    <property type="entry name" value="Ribosomal_bL25_b-dom"/>
</dbReference>
<dbReference type="OrthoDB" id="9786489at2"/>
<evidence type="ECO:0000256" key="1">
    <source>
        <dbReference type="ARBA" id="ARBA00022730"/>
    </source>
</evidence>
<dbReference type="EMBL" id="FWZU01000002">
    <property type="protein sequence ID" value="SMF05354.1"/>
    <property type="molecule type" value="Genomic_DNA"/>
</dbReference>
<dbReference type="AlphaFoldDB" id="A0A1X7CYH6"/>
<keyword evidence="2 5" id="KW-0694">RNA-binding</keyword>
<comment type="similarity">
    <text evidence="5">Belongs to the bacterial ribosomal protein bL25 family. CTC subfamily.</text>
</comment>
<dbReference type="Pfam" id="PF01386">
    <property type="entry name" value="Ribosomal_L25p"/>
    <property type="match status" value="1"/>
</dbReference>
<dbReference type="Pfam" id="PF14693">
    <property type="entry name" value="Ribosomal_TL5_C"/>
    <property type="match status" value="1"/>
</dbReference>
<dbReference type="Proteomes" id="UP000192906">
    <property type="component" value="Unassembled WGS sequence"/>
</dbReference>
<dbReference type="CDD" id="cd00495">
    <property type="entry name" value="Ribosomal_L25_TL5_CTC"/>
    <property type="match status" value="1"/>
</dbReference>
<evidence type="ECO:0000256" key="3">
    <source>
        <dbReference type="ARBA" id="ARBA00022980"/>
    </source>
</evidence>
<proteinExistence type="inferred from homology"/>
<evidence type="ECO:0000313" key="8">
    <source>
        <dbReference type="EMBL" id="SMF05354.1"/>
    </source>
</evidence>
<accession>A0A1X7CYH6</accession>
<dbReference type="PANTHER" id="PTHR33284:SF1">
    <property type="entry name" value="RIBOSOMAL PROTEIN L25_GLN-TRNA SYNTHETASE, ANTI-CODON-BINDING DOMAIN-CONTAINING PROTEIN"/>
    <property type="match status" value="1"/>
</dbReference>
<dbReference type="GO" id="GO:0022625">
    <property type="term" value="C:cytosolic large ribosomal subunit"/>
    <property type="evidence" value="ECO:0007669"/>
    <property type="project" value="TreeGrafter"/>
</dbReference>
<dbReference type="Gene3D" id="2.40.240.10">
    <property type="entry name" value="Ribosomal Protein L25, Chain P"/>
    <property type="match status" value="1"/>
</dbReference>
<sequence>MSDKVTFVASKREKTGKGANRQLRNTGMIPAVFYSQEGEHMILAVKEIEFTKMYHKIGTTRIFSLEVDGKTYDSLIWKAEMDPVRPRINHVDFLGVSADKPLKVKVPVDMEGKAPGVKLGGVMTKYRDVLEVSCTAGSLPARIVVDINGMKVNQTVFVEDVKLEGDATINFNSNFALVRCVAGRKVVDEADAAEADSKKAKAKK</sequence>
<organism evidence="8 9">
    <name type="scientific">Desulfovibrio gilichinskyi</name>
    <dbReference type="NCBI Taxonomy" id="1519643"/>
    <lineage>
        <taxon>Bacteria</taxon>
        <taxon>Pseudomonadati</taxon>
        <taxon>Thermodesulfobacteriota</taxon>
        <taxon>Desulfovibrionia</taxon>
        <taxon>Desulfovibrionales</taxon>
        <taxon>Desulfovibrionaceae</taxon>
        <taxon>Desulfovibrio</taxon>
    </lineage>
</organism>
<dbReference type="GO" id="GO:0003735">
    <property type="term" value="F:structural constituent of ribosome"/>
    <property type="evidence" value="ECO:0007669"/>
    <property type="project" value="InterPro"/>
</dbReference>
<dbReference type="InterPro" id="IPR029751">
    <property type="entry name" value="Ribosomal_L25_dom"/>
</dbReference>
<dbReference type="InterPro" id="IPR037121">
    <property type="entry name" value="Ribosomal_bL25_C"/>
</dbReference>
<evidence type="ECO:0000259" key="7">
    <source>
        <dbReference type="Pfam" id="PF14693"/>
    </source>
</evidence>
<protein>
    <recommendedName>
        <fullName evidence="5">Large ribosomal subunit protein bL25</fullName>
    </recommendedName>
    <alternativeName>
        <fullName evidence="5">General stress protein CTC</fullName>
    </alternativeName>
</protein>
<comment type="function">
    <text evidence="5">This is one of the proteins that binds to the 5S RNA in the ribosome where it forms part of the central protuberance.</text>
</comment>
<feature type="domain" description="Large ribosomal subunit protein bL25 beta" evidence="7">
    <location>
        <begin position="102"/>
        <end position="182"/>
    </location>
</feature>
<dbReference type="Gene3D" id="2.170.120.20">
    <property type="entry name" value="Ribosomal protein L25, beta domain"/>
    <property type="match status" value="1"/>
</dbReference>
<name>A0A1X7CYH6_9BACT</name>
<feature type="domain" description="Large ribosomal subunit protein bL25 L25" evidence="6">
    <location>
        <begin position="9"/>
        <end position="93"/>
    </location>
</feature>